<comment type="caution">
    <text evidence="2">The sequence shown here is derived from an EMBL/GenBank/DDBJ whole genome shotgun (WGS) entry which is preliminary data.</text>
</comment>
<keyword evidence="1" id="KW-0175">Coiled coil</keyword>
<accession>A0A0F9XQW0</accession>
<evidence type="ECO:0000313" key="3">
    <source>
        <dbReference type="Proteomes" id="UP000034112"/>
    </source>
</evidence>
<proteinExistence type="predicted"/>
<dbReference type="Proteomes" id="UP000034112">
    <property type="component" value="Unassembled WGS sequence"/>
</dbReference>
<gene>
    <name evidence="2" type="ORF">THAR02_00976</name>
</gene>
<name>A0A0F9XQW0_TRIHA</name>
<evidence type="ECO:0000313" key="2">
    <source>
        <dbReference type="EMBL" id="KKP06895.1"/>
    </source>
</evidence>
<dbReference type="EMBL" id="JOKZ01000016">
    <property type="protein sequence ID" value="KKP06895.1"/>
    <property type="molecule type" value="Genomic_DNA"/>
</dbReference>
<protein>
    <submittedName>
        <fullName evidence="2">Uncharacterized protein</fullName>
    </submittedName>
</protein>
<dbReference type="AlphaFoldDB" id="A0A0F9XQW0"/>
<reference evidence="3" key="1">
    <citation type="journal article" date="2015" name="Genome Announc.">
        <title>Draft whole-genome sequence of the biocontrol agent Trichoderma harzianum T6776.</title>
        <authorList>
            <person name="Baroncelli R."/>
            <person name="Piaggeschi G."/>
            <person name="Fiorini L."/>
            <person name="Bertolini E."/>
            <person name="Zapparata A."/>
            <person name="Pe M.E."/>
            <person name="Sarrocco S."/>
            <person name="Vannacci G."/>
        </authorList>
    </citation>
    <scope>NUCLEOTIDE SEQUENCE [LARGE SCALE GENOMIC DNA]</scope>
    <source>
        <strain evidence="3">T6776</strain>
    </source>
</reference>
<feature type="coiled-coil region" evidence="1">
    <location>
        <begin position="404"/>
        <end position="431"/>
    </location>
</feature>
<sequence length="480" mass="53929">MDTSTQLLDGKLLRREYGNIDWTHSLCAAPDCIGILGQCLLISFRPDLLSVKLEVDGLRYKTLFGNIGDIVQCGTETFRETGDKMRSIAFSSYELSKPGGIIERMYDFCQPEQDIGRDRQLRRCIQRSKEAIGECTAAIEEINNRFDKWSYMTKCLYQALIEAIANNATEAEIVESSIASTESELRIIEREQRRQEILLLESRHRLQAPQQWQRSSIEHAVAQGIFLAGSGLLSATTATMSSVGILLGAAAAVFSYSVLQTNTSNLENDQAEREARIDVMTEGATLLNTDLSRLFSKKRSIADVMKTIKDALYHVNQLQSQIRVFITHGGFGRSIDQGGKTILFSLPLLSEPQLRRVLQILLNDNFEIRARFVFASRASALYNNISTQYILPIIDRVDSLCLFHSETNDEIDRKLAELEDMKRKMVSATEECVIEMQEALKNDFDNMTRTAASQFDPVVEVAGEDVADSNDEIGSEYACH</sequence>
<dbReference type="OMA" id="THEMSKP"/>
<evidence type="ECO:0000256" key="1">
    <source>
        <dbReference type="SAM" id="Coils"/>
    </source>
</evidence>
<dbReference type="OrthoDB" id="5406275at2759"/>
<organism evidence="2 3">
    <name type="scientific">Trichoderma harzianum</name>
    <name type="common">Hypocrea lixii</name>
    <dbReference type="NCBI Taxonomy" id="5544"/>
    <lineage>
        <taxon>Eukaryota</taxon>
        <taxon>Fungi</taxon>
        <taxon>Dikarya</taxon>
        <taxon>Ascomycota</taxon>
        <taxon>Pezizomycotina</taxon>
        <taxon>Sordariomycetes</taxon>
        <taxon>Hypocreomycetidae</taxon>
        <taxon>Hypocreales</taxon>
        <taxon>Hypocreaceae</taxon>
        <taxon>Trichoderma</taxon>
    </lineage>
</organism>